<organism evidence="14 15">
    <name type="scientific">Pseudonocardia kunmingensis</name>
    <dbReference type="NCBI Taxonomy" id="630975"/>
    <lineage>
        <taxon>Bacteria</taxon>
        <taxon>Bacillati</taxon>
        <taxon>Actinomycetota</taxon>
        <taxon>Actinomycetes</taxon>
        <taxon>Pseudonocardiales</taxon>
        <taxon>Pseudonocardiaceae</taxon>
        <taxon>Pseudonocardia</taxon>
    </lineage>
</organism>
<feature type="transmembrane region" description="Helical" evidence="11">
    <location>
        <begin position="234"/>
        <end position="257"/>
    </location>
</feature>
<dbReference type="InterPro" id="IPR039421">
    <property type="entry name" value="Type_1_exporter"/>
</dbReference>
<dbReference type="InterPro" id="IPR017871">
    <property type="entry name" value="ABC_transporter-like_CS"/>
</dbReference>
<dbReference type="Gene3D" id="1.20.1560.10">
    <property type="entry name" value="ABC transporter type 1, transmembrane domain"/>
    <property type="match status" value="1"/>
</dbReference>
<dbReference type="Proteomes" id="UP000315677">
    <property type="component" value="Unassembled WGS sequence"/>
</dbReference>
<evidence type="ECO:0000313" key="14">
    <source>
        <dbReference type="EMBL" id="TQM06063.1"/>
    </source>
</evidence>
<evidence type="ECO:0000256" key="4">
    <source>
        <dbReference type="ARBA" id="ARBA00022519"/>
    </source>
</evidence>
<dbReference type="GO" id="GO:0005524">
    <property type="term" value="F:ATP binding"/>
    <property type="evidence" value="ECO:0007669"/>
    <property type="project" value="UniProtKB-KW"/>
</dbReference>
<protein>
    <submittedName>
        <fullName evidence="14">ATP-binding cassette subfamily B protein</fullName>
    </submittedName>
</protein>
<dbReference type="GO" id="GO:0005886">
    <property type="term" value="C:plasma membrane"/>
    <property type="evidence" value="ECO:0007669"/>
    <property type="project" value="UniProtKB-SubCell"/>
</dbReference>
<keyword evidence="9 11" id="KW-0472">Membrane</keyword>
<dbReference type="PROSITE" id="PS00211">
    <property type="entry name" value="ABC_TRANSPORTER_1"/>
    <property type="match status" value="1"/>
</dbReference>
<dbReference type="InterPro" id="IPR011527">
    <property type="entry name" value="ABC1_TM_dom"/>
</dbReference>
<evidence type="ECO:0000256" key="1">
    <source>
        <dbReference type="ARBA" id="ARBA00004429"/>
    </source>
</evidence>
<dbReference type="GO" id="GO:0140359">
    <property type="term" value="F:ABC-type transporter activity"/>
    <property type="evidence" value="ECO:0007669"/>
    <property type="project" value="InterPro"/>
</dbReference>
<dbReference type="PROSITE" id="PS50893">
    <property type="entry name" value="ABC_TRANSPORTER_2"/>
    <property type="match status" value="1"/>
</dbReference>
<dbReference type="EMBL" id="VFPA01000004">
    <property type="protein sequence ID" value="TQM06063.1"/>
    <property type="molecule type" value="Genomic_DNA"/>
</dbReference>
<evidence type="ECO:0000256" key="9">
    <source>
        <dbReference type="ARBA" id="ARBA00023136"/>
    </source>
</evidence>
<evidence type="ECO:0000256" key="3">
    <source>
        <dbReference type="ARBA" id="ARBA00022475"/>
    </source>
</evidence>
<keyword evidence="5 11" id="KW-0812">Transmembrane</keyword>
<evidence type="ECO:0000256" key="10">
    <source>
        <dbReference type="ARBA" id="ARBA00023455"/>
    </source>
</evidence>
<sequence length="579" mass="61856">MLDKLMGLLGPQKAHLLRSHLVLSALWSIAQGLTIALAVPAVTHLLAGDPVAALPWLAAVGAGAICSWVLHHVSTLRGFDAAIELLSTLRHRIGDHVATLPLGWFTPARTGRLGHLLSAGVMDIFALPVRQLSALVQATVTPLVLTIAVAVFEPRLALVVAAALPLVAGAYWWSGRLGRHADAAVDASAAHVTDRMVEFARNQTVLRAFGRAGTGLDQFDQALLAQQRAERRQLWMVLPPLIVNGSIARLLFLGLLATVTSVAVGAQTPAQVGTAVALLVVVNRIVEPLSEVAAHGTTIRMATAQLDTVEAILTSAPLQQPATPAPTPARTDIELRRVRFAYQPGRPVVDDVSLSIPEGSMTALVGASGSGKTTITRLIARFWDTTDGQVLIGGVDVRDLHTEQLMSLIAPVFQDTYLFSGILLDNLRIARPTASDDDIERAAATARVTEIVERLPHGWRTPVGEGGARLSGGERQRVALARALVKDAPIMLLDEATSALDAVTQAAVSAGLLAVRRRRTMLVIAHQLATIVDADQIVVLDHGQVVEHGTHEELLAMNRRYAAFWRARTAAQGWRLTRG</sequence>
<dbReference type="InterPro" id="IPR027417">
    <property type="entry name" value="P-loop_NTPase"/>
</dbReference>
<feature type="transmembrane region" description="Helical" evidence="11">
    <location>
        <begin position="132"/>
        <end position="150"/>
    </location>
</feature>
<dbReference type="Pfam" id="PF00005">
    <property type="entry name" value="ABC_tran"/>
    <property type="match status" value="1"/>
</dbReference>
<evidence type="ECO:0000259" key="12">
    <source>
        <dbReference type="PROSITE" id="PS50893"/>
    </source>
</evidence>
<keyword evidence="3" id="KW-1003">Cell membrane</keyword>
<keyword evidence="4" id="KW-0997">Cell inner membrane</keyword>
<dbReference type="FunFam" id="3.40.50.300:FF:000221">
    <property type="entry name" value="Multidrug ABC transporter ATP-binding protein"/>
    <property type="match status" value="1"/>
</dbReference>
<dbReference type="SUPFAM" id="SSF52540">
    <property type="entry name" value="P-loop containing nucleoside triphosphate hydrolases"/>
    <property type="match status" value="1"/>
</dbReference>
<dbReference type="GO" id="GO:0034040">
    <property type="term" value="F:ATPase-coupled lipid transmembrane transporter activity"/>
    <property type="evidence" value="ECO:0007669"/>
    <property type="project" value="TreeGrafter"/>
</dbReference>
<dbReference type="Gene3D" id="3.40.50.300">
    <property type="entry name" value="P-loop containing nucleotide triphosphate hydrolases"/>
    <property type="match status" value="1"/>
</dbReference>
<dbReference type="SMART" id="SM00382">
    <property type="entry name" value="AAA"/>
    <property type="match status" value="1"/>
</dbReference>
<gene>
    <name evidence="14" type="ORF">FB558_6298</name>
</gene>
<dbReference type="GO" id="GO:0016887">
    <property type="term" value="F:ATP hydrolysis activity"/>
    <property type="evidence" value="ECO:0007669"/>
    <property type="project" value="InterPro"/>
</dbReference>
<evidence type="ECO:0000256" key="8">
    <source>
        <dbReference type="ARBA" id="ARBA00022989"/>
    </source>
</evidence>
<evidence type="ECO:0000256" key="5">
    <source>
        <dbReference type="ARBA" id="ARBA00022692"/>
    </source>
</evidence>
<dbReference type="AlphaFoldDB" id="A0A543D9P1"/>
<dbReference type="Pfam" id="PF00664">
    <property type="entry name" value="ABC_membrane"/>
    <property type="match status" value="1"/>
</dbReference>
<comment type="subcellular location">
    <subcellularLocation>
        <location evidence="1">Cell inner membrane</location>
        <topology evidence="1">Multi-pass membrane protein</topology>
    </subcellularLocation>
</comment>
<dbReference type="InterPro" id="IPR003593">
    <property type="entry name" value="AAA+_ATPase"/>
</dbReference>
<dbReference type="SUPFAM" id="SSF90123">
    <property type="entry name" value="ABC transporter transmembrane region"/>
    <property type="match status" value="1"/>
</dbReference>
<keyword evidence="2" id="KW-0813">Transport</keyword>
<keyword evidence="8 11" id="KW-1133">Transmembrane helix</keyword>
<dbReference type="PANTHER" id="PTHR24221:SF654">
    <property type="entry name" value="ATP-BINDING CASSETTE SUB-FAMILY B MEMBER 6"/>
    <property type="match status" value="1"/>
</dbReference>
<reference evidence="14 15" key="1">
    <citation type="submission" date="2019-06" db="EMBL/GenBank/DDBJ databases">
        <title>Sequencing the genomes of 1000 actinobacteria strains.</title>
        <authorList>
            <person name="Klenk H.-P."/>
        </authorList>
    </citation>
    <scope>NUCLEOTIDE SEQUENCE [LARGE SCALE GENOMIC DNA]</scope>
    <source>
        <strain evidence="14 15">DSM 45301</strain>
    </source>
</reference>
<evidence type="ECO:0000256" key="2">
    <source>
        <dbReference type="ARBA" id="ARBA00022448"/>
    </source>
</evidence>
<keyword evidence="15" id="KW-1185">Reference proteome</keyword>
<dbReference type="InterPro" id="IPR003439">
    <property type="entry name" value="ABC_transporter-like_ATP-bd"/>
</dbReference>
<feature type="domain" description="ABC transmembrane type-1" evidence="13">
    <location>
        <begin position="21"/>
        <end position="301"/>
    </location>
</feature>
<evidence type="ECO:0000256" key="6">
    <source>
        <dbReference type="ARBA" id="ARBA00022741"/>
    </source>
</evidence>
<feature type="transmembrane region" description="Helical" evidence="11">
    <location>
        <begin position="53"/>
        <end position="70"/>
    </location>
</feature>
<feature type="domain" description="ABC transporter" evidence="12">
    <location>
        <begin position="333"/>
        <end position="567"/>
    </location>
</feature>
<keyword evidence="6" id="KW-0547">Nucleotide-binding</keyword>
<evidence type="ECO:0000256" key="11">
    <source>
        <dbReference type="SAM" id="Phobius"/>
    </source>
</evidence>
<dbReference type="PROSITE" id="PS50929">
    <property type="entry name" value="ABC_TM1F"/>
    <property type="match status" value="1"/>
</dbReference>
<feature type="transmembrane region" description="Helical" evidence="11">
    <location>
        <begin position="156"/>
        <end position="173"/>
    </location>
</feature>
<comment type="similarity">
    <text evidence="10">Belongs to the ABC transporter superfamily. Siderophore-Fe(3+) uptake transporter (SIUT) (TC 3.A.1.21) family.</text>
</comment>
<feature type="transmembrane region" description="Helical" evidence="11">
    <location>
        <begin position="21"/>
        <end position="47"/>
    </location>
</feature>
<name>A0A543D9P1_9PSEU</name>
<dbReference type="PANTHER" id="PTHR24221">
    <property type="entry name" value="ATP-BINDING CASSETTE SUB-FAMILY B"/>
    <property type="match status" value="1"/>
</dbReference>
<keyword evidence="7 14" id="KW-0067">ATP-binding</keyword>
<dbReference type="InterPro" id="IPR036640">
    <property type="entry name" value="ABC1_TM_sf"/>
</dbReference>
<dbReference type="RefSeq" id="WP_211366984.1">
    <property type="nucleotide sequence ID" value="NZ_VFPA01000004.1"/>
</dbReference>
<accession>A0A543D9P1</accession>
<evidence type="ECO:0000256" key="7">
    <source>
        <dbReference type="ARBA" id="ARBA00022840"/>
    </source>
</evidence>
<evidence type="ECO:0000313" key="15">
    <source>
        <dbReference type="Proteomes" id="UP000315677"/>
    </source>
</evidence>
<comment type="caution">
    <text evidence="14">The sequence shown here is derived from an EMBL/GenBank/DDBJ whole genome shotgun (WGS) entry which is preliminary data.</text>
</comment>
<proteinExistence type="inferred from homology"/>
<evidence type="ECO:0000259" key="13">
    <source>
        <dbReference type="PROSITE" id="PS50929"/>
    </source>
</evidence>